<feature type="binding site" evidence="8">
    <location>
        <position position="50"/>
    </location>
    <ligand>
        <name>Fe cation</name>
        <dbReference type="ChEBI" id="CHEBI:24875"/>
        <label>1</label>
    </ligand>
</feature>
<organism evidence="9 10">
    <name type="scientific">Anaplasma platys</name>
    <dbReference type="NCBI Taxonomy" id="949"/>
    <lineage>
        <taxon>Bacteria</taxon>
        <taxon>Pseudomonadati</taxon>
        <taxon>Pseudomonadota</taxon>
        <taxon>Alphaproteobacteria</taxon>
        <taxon>Rickettsiales</taxon>
        <taxon>Anaplasmataceae</taxon>
        <taxon>Anaplasma</taxon>
    </lineage>
</organism>
<comment type="pathway">
    <text evidence="1 8">Cofactor biosynthesis; ubiquinone biosynthesis.</text>
</comment>
<dbReference type="CDD" id="cd01042">
    <property type="entry name" value="DMQH"/>
    <property type="match status" value="1"/>
</dbReference>
<evidence type="ECO:0000313" key="9">
    <source>
        <dbReference type="EMBL" id="QJC27719.1"/>
    </source>
</evidence>
<comment type="function">
    <text evidence="8">Catalyzes the hydroxylation of 2-nonaprenyl-3-methyl-6-methoxy-1,4-benzoquinol during ubiquinone biosynthesis.</text>
</comment>
<dbReference type="KEGG" id="aplt:ANPL_03305"/>
<dbReference type="RefSeq" id="WP_169193333.1">
    <property type="nucleotide sequence ID" value="NZ_CP046391.1"/>
</dbReference>
<name>A0A858PYR4_9RICK</name>
<keyword evidence="5 8" id="KW-0408">Iron</keyword>
<feature type="binding site" evidence="8">
    <location>
        <position position="99"/>
    </location>
    <ligand>
        <name>Fe cation</name>
        <dbReference type="ChEBI" id="CHEBI:24875"/>
        <label>2</label>
    </ligand>
</feature>
<evidence type="ECO:0000256" key="3">
    <source>
        <dbReference type="ARBA" id="ARBA00022723"/>
    </source>
</evidence>
<comment type="catalytic activity">
    <reaction evidence="8">
        <text>a 5-methoxy-2-methyl-3-(all-trans-polyprenyl)benzene-1,4-diol + AH2 + O2 = a 3-demethylubiquinol + A + H2O</text>
        <dbReference type="Rhea" id="RHEA:50908"/>
        <dbReference type="Rhea" id="RHEA-COMP:10859"/>
        <dbReference type="Rhea" id="RHEA-COMP:10914"/>
        <dbReference type="ChEBI" id="CHEBI:13193"/>
        <dbReference type="ChEBI" id="CHEBI:15377"/>
        <dbReference type="ChEBI" id="CHEBI:15379"/>
        <dbReference type="ChEBI" id="CHEBI:17499"/>
        <dbReference type="ChEBI" id="CHEBI:84167"/>
        <dbReference type="ChEBI" id="CHEBI:84422"/>
        <dbReference type="EC" id="1.14.99.60"/>
    </reaction>
</comment>
<dbReference type="EC" id="1.14.99.60" evidence="8"/>
<evidence type="ECO:0000256" key="4">
    <source>
        <dbReference type="ARBA" id="ARBA00023002"/>
    </source>
</evidence>
<protein>
    <recommendedName>
        <fullName evidence="8">3-demethoxyubiquinol 3-hydroxylase</fullName>
        <shortName evidence="8">DMQ hydroxylase</shortName>
        <ecNumber evidence="8">1.14.99.60</ecNumber>
    </recommendedName>
    <alternativeName>
        <fullName evidence="8">2-nonaprenyl-3-methyl-6-methoxy-1,4-benzoquinol hydroxylase</fullName>
    </alternativeName>
</protein>
<dbReference type="SUPFAM" id="SSF47240">
    <property type="entry name" value="Ferritin-like"/>
    <property type="match status" value="1"/>
</dbReference>
<dbReference type="InterPro" id="IPR012347">
    <property type="entry name" value="Ferritin-like"/>
</dbReference>
<evidence type="ECO:0000256" key="8">
    <source>
        <dbReference type="HAMAP-Rule" id="MF_01658"/>
    </source>
</evidence>
<feature type="binding site" evidence="8">
    <location>
        <position position="17"/>
    </location>
    <ligand>
        <name>Fe cation</name>
        <dbReference type="ChEBI" id="CHEBI:24875"/>
        <label>1</label>
    </ligand>
</feature>
<evidence type="ECO:0000256" key="1">
    <source>
        <dbReference type="ARBA" id="ARBA00004749"/>
    </source>
</evidence>
<feature type="binding site" evidence="8">
    <location>
        <position position="133"/>
    </location>
    <ligand>
        <name>Fe cation</name>
        <dbReference type="ChEBI" id="CHEBI:24875"/>
        <label>2</label>
    </ligand>
</feature>
<dbReference type="Proteomes" id="UP000500930">
    <property type="component" value="Chromosome"/>
</dbReference>
<keyword evidence="3 8" id="KW-0479">Metal-binding</keyword>
<sequence length="172" mass="19516">MRRKSIESIIRVDHAGEYAAVCIYHGQELALRDTAEVERIREMKRHELEHFAYFDKALRERRVRPTVFMPLWHIAAVSLGYVSASLGKEAAMACTEAVEEVICAHYDEQAKELERCGGDAELKDMIEQFREEEREHMEVAADHGASLAPGYKVLSHFVKTACKIGIAISKVL</sequence>
<dbReference type="PANTHER" id="PTHR11237">
    <property type="entry name" value="COENZYME Q10 BIOSYNTHESIS PROTEIN 7"/>
    <property type="match status" value="1"/>
</dbReference>
<evidence type="ECO:0000256" key="6">
    <source>
        <dbReference type="ARBA" id="ARBA00023033"/>
    </source>
</evidence>
<evidence type="ECO:0000256" key="7">
    <source>
        <dbReference type="ARBA" id="ARBA00023136"/>
    </source>
</evidence>
<accession>A0A858PYR4</accession>
<evidence type="ECO:0000313" key="10">
    <source>
        <dbReference type="Proteomes" id="UP000500930"/>
    </source>
</evidence>
<gene>
    <name evidence="8 9" type="primary">coq7</name>
    <name evidence="9" type="ORF">ANPL_03305</name>
</gene>
<evidence type="ECO:0000256" key="5">
    <source>
        <dbReference type="ARBA" id="ARBA00023004"/>
    </source>
</evidence>
<reference evidence="9 10" key="1">
    <citation type="journal article" date="2020" name="Pathogens">
        <title>First Whole Genome Sequence of Anaplasma platys, an Obligate Intracellular Rickettsial Pathogen of Dogs.</title>
        <authorList>
            <person name="Llanes A."/>
            <person name="Rajeev S."/>
        </authorList>
    </citation>
    <scope>NUCLEOTIDE SEQUENCE [LARGE SCALE GENOMIC DNA]</scope>
    <source>
        <strain evidence="9 10">S3</strain>
    </source>
</reference>
<dbReference type="Gene3D" id="1.20.1260.10">
    <property type="match status" value="1"/>
</dbReference>
<dbReference type="InterPro" id="IPR011566">
    <property type="entry name" value="Ubq_synth_Coq7"/>
</dbReference>
<keyword evidence="4 8" id="KW-0560">Oxidoreductase</keyword>
<dbReference type="HAMAP" id="MF_01658">
    <property type="entry name" value="COQ7"/>
    <property type="match status" value="1"/>
</dbReference>
<keyword evidence="8" id="KW-1003">Cell membrane</keyword>
<feature type="binding site" evidence="8">
    <location>
        <position position="136"/>
    </location>
    <ligand>
        <name>Fe cation</name>
        <dbReference type="ChEBI" id="CHEBI:24875"/>
        <label>2</label>
    </ligand>
</feature>
<comment type="subcellular location">
    <subcellularLocation>
        <location evidence="8">Cell membrane</location>
        <topology evidence="8">Peripheral membrane protein</topology>
    </subcellularLocation>
</comment>
<comment type="cofactor">
    <cofactor evidence="8">
        <name>Fe cation</name>
        <dbReference type="ChEBI" id="CHEBI:24875"/>
    </cofactor>
    <text evidence="8">Binds 2 iron ions per subunit.</text>
</comment>
<keyword evidence="10" id="KW-1185">Reference proteome</keyword>
<dbReference type="InterPro" id="IPR009078">
    <property type="entry name" value="Ferritin-like_SF"/>
</dbReference>
<dbReference type="GO" id="GO:0008682">
    <property type="term" value="F:3-demethoxyubiquinol 3-hydroxylase activity"/>
    <property type="evidence" value="ECO:0007669"/>
    <property type="project" value="UniProtKB-EC"/>
</dbReference>
<evidence type="ECO:0000256" key="2">
    <source>
        <dbReference type="ARBA" id="ARBA00022688"/>
    </source>
</evidence>
<dbReference type="PANTHER" id="PTHR11237:SF4">
    <property type="entry name" value="5-DEMETHOXYUBIQUINONE HYDROXYLASE, MITOCHONDRIAL"/>
    <property type="match status" value="1"/>
</dbReference>
<dbReference type="Pfam" id="PF03232">
    <property type="entry name" value="COQ7"/>
    <property type="match status" value="1"/>
</dbReference>
<feature type="binding site" evidence="8">
    <location>
        <position position="47"/>
    </location>
    <ligand>
        <name>Fe cation</name>
        <dbReference type="ChEBI" id="CHEBI:24875"/>
        <label>2</label>
    </ligand>
</feature>
<comment type="similarity">
    <text evidence="8">Belongs to the COQ7 family.</text>
</comment>
<feature type="binding site" evidence="8">
    <location>
        <position position="47"/>
    </location>
    <ligand>
        <name>Fe cation</name>
        <dbReference type="ChEBI" id="CHEBI:24875"/>
        <label>1</label>
    </ligand>
</feature>
<dbReference type="GO" id="GO:0046872">
    <property type="term" value="F:metal ion binding"/>
    <property type="evidence" value="ECO:0007669"/>
    <property type="project" value="UniProtKB-KW"/>
</dbReference>
<dbReference type="GO" id="GO:0005886">
    <property type="term" value="C:plasma membrane"/>
    <property type="evidence" value="ECO:0007669"/>
    <property type="project" value="UniProtKB-SubCell"/>
</dbReference>
<feature type="binding site" evidence="8">
    <location>
        <position position="133"/>
    </location>
    <ligand>
        <name>Fe cation</name>
        <dbReference type="ChEBI" id="CHEBI:24875"/>
        <label>1</label>
    </ligand>
</feature>
<keyword evidence="2 8" id="KW-0831">Ubiquinone biosynthesis</keyword>
<dbReference type="AlphaFoldDB" id="A0A858PYR4"/>
<keyword evidence="6 8" id="KW-0503">Monooxygenase</keyword>
<dbReference type="EMBL" id="CP046391">
    <property type="protein sequence ID" value="QJC27719.1"/>
    <property type="molecule type" value="Genomic_DNA"/>
</dbReference>
<proteinExistence type="inferred from homology"/>
<dbReference type="UniPathway" id="UPA00232"/>
<keyword evidence="7 8" id="KW-0472">Membrane</keyword>
<dbReference type="GO" id="GO:0006744">
    <property type="term" value="P:ubiquinone biosynthetic process"/>
    <property type="evidence" value="ECO:0007669"/>
    <property type="project" value="UniProtKB-UniRule"/>
</dbReference>